<evidence type="ECO:0000313" key="2">
    <source>
        <dbReference type="Proteomes" id="UP000556869"/>
    </source>
</evidence>
<name>A0ABX0WZ67_9PROT</name>
<reference evidence="1 2" key="1">
    <citation type="submission" date="2020-03" db="EMBL/GenBank/DDBJ databases">
        <title>Genomic Encyclopedia of Type Strains, Phase IV (KMG-IV): sequencing the most valuable type-strain genomes for metagenomic binning, comparative biology and taxonomic classification.</title>
        <authorList>
            <person name="Goeker M."/>
        </authorList>
    </citation>
    <scope>NUCLEOTIDE SEQUENCE [LARGE SCALE GENOMIC DNA]</scope>
    <source>
        <strain evidence="1 2">DSM 18888</strain>
    </source>
</reference>
<accession>A0ABX0WZ67</accession>
<dbReference type="Proteomes" id="UP000556869">
    <property type="component" value="Unassembled WGS sequence"/>
</dbReference>
<organism evidence="1 2">
    <name type="scientific">Thalassospira tepidiphila</name>
    <dbReference type="NCBI Taxonomy" id="393657"/>
    <lineage>
        <taxon>Bacteria</taxon>
        <taxon>Pseudomonadati</taxon>
        <taxon>Pseudomonadota</taxon>
        <taxon>Alphaproteobacteria</taxon>
        <taxon>Rhodospirillales</taxon>
        <taxon>Thalassospiraceae</taxon>
        <taxon>Thalassospira</taxon>
    </lineage>
</organism>
<dbReference type="EMBL" id="JAATJD010000002">
    <property type="protein sequence ID" value="NJB74609.1"/>
    <property type="molecule type" value="Genomic_DNA"/>
</dbReference>
<gene>
    <name evidence="1" type="ORF">GGR96_001701</name>
</gene>
<proteinExistence type="predicted"/>
<comment type="caution">
    <text evidence="1">The sequence shown here is derived from an EMBL/GenBank/DDBJ whole genome shotgun (WGS) entry which is preliminary data.</text>
</comment>
<protein>
    <submittedName>
        <fullName evidence="1">Uncharacterized protein</fullName>
    </submittedName>
</protein>
<evidence type="ECO:0000313" key="1">
    <source>
        <dbReference type="EMBL" id="NJB74609.1"/>
    </source>
</evidence>
<sequence>MMAESLYNRFCDALNSGEYADNFIMSLPSHVRDELFPDFKPKPRTQVEHPENKT</sequence>
<keyword evidence="2" id="KW-1185">Reference proteome</keyword>